<keyword evidence="2" id="KW-0812">Transmembrane</keyword>
<evidence type="ECO:0000313" key="4">
    <source>
        <dbReference type="EMBL" id="GAA5213303.1"/>
    </source>
</evidence>
<organism evidence="4 5">
    <name type="scientific">Streptomyces thinghirensis</name>
    <dbReference type="NCBI Taxonomy" id="551547"/>
    <lineage>
        <taxon>Bacteria</taxon>
        <taxon>Bacillati</taxon>
        <taxon>Actinomycetota</taxon>
        <taxon>Actinomycetes</taxon>
        <taxon>Kitasatosporales</taxon>
        <taxon>Streptomycetaceae</taxon>
        <taxon>Streptomyces</taxon>
    </lineage>
</organism>
<dbReference type="EMBL" id="BAABJR010000014">
    <property type="protein sequence ID" value="GAA5213303.1"/>
    <property type="molecule type" value="Genomic_DNA"/>
</dbReference>
<evidence type="ECO:0000256" key="1">
    <source>
        <dbReference type="SAM" id="MobiDB-lite"/>
    </source>
</evidence>
<feature type="region of interest" description="Disordered" evidence="1">
    <location>
        <begin position="1"/>
        <end position="37"/>
    </location>
</feature>
<reference evidence="5" key="1">
    <citation type="journal article" date="2019" name="Int. J. Syst. Evol. Microbiol.">
        <title>The Global Catalogue of Microorganisms (GCM) 10K type strain sequencing project: providing services to taxonomists for standard genome sequencing and annotation.</title>
        <authorList>
            <consortium name="The Broad Institute Genomics Platform"/>
            <consortium name="The Broad Institute Genome Sequencing Center for Infectious Disease"/>
            <person name="Wu L."/>
            <person name="Ma J."/>
        </authorList>
    </citation>
    <scope>NUCLEOTIDE SEQUENCE [LARGE SCALE GENOMIC DNA]</scope>
    <source>
        <strain evidence="5">JCM 18306</strain>
    </source>
</reference>
<dbReference type="Proteomes" id="UP001499878">
    <property type="component" value="Unassembled WGS sequence"/>
</dbReference>
<protein>
    <recommendedName>
        <fullName evidence="3">Thoeris protein ThsA Macro domain-containing protein</fullName>
    </recommendedName>
</protein>
<dbReference type="Pfam" id="PF20016">
    <property type="entry name" value="ThsA_Macro"/>
    <property type="match status" value="1"/>
</dbReference>
<evidence type="ECO:0000313" key="5">
    <source>
        <dbReference type="Proteomes" id="UP001499878"/>
    </source>
</evidence>
<accession>A0ABP9TB75</accession>
<keyword evidence="2" id="KW-1133">Transmembrane helix</keyword>
<name>A0ABP9TB75_9ACTN</name>
<feature type="compositionally biased region" description="Low complexity" evidence="1">
    <location>
        <begin position="1"/>
        <end position="13"/>
    </location>
</feature>
<proteinExistence type="predicted"/>
<dbReference type="InterPro" id="IPR045535">
    <property type="entry name" value="ThsA_Macro"/>
</dbReference>
<evidence type="ECO:0000259" key="3">
    <source>
        <dbReference type="Pfam" id="PF20016"/>
    </source>
</evidence>
<gene>
    <name evidence="4" type="ORF">GCM10023323_53690</name>
</gene>
<keyword evidence="2" id="KW-0472">Membrane</keyword>
<comment type="caution">
    <text evidence="4">The sequence shown here is derived from an EMBL/GenBank/DDBJ whole genome shotgun (WGS) entry which is preliminary data.</text>
</comment>
<evidence type="ECO:0000256" key="2">
    <source>
        <dbReference type="SAM" id="Phobius"/>
    </source>
</evidence>
<sequence length="325" mass="34893">MDSVGSRGAGPVVRRPPRRSGRLSPGGRRSRGGRRGLFGGARTRQVFAGSVMAAFGGVSAVVQFVGQVWPAAIPAPAPVLAASALLCLAWGVLRSRPTVAVRQEFRRPQMSVTVGPGDLFDESAHLVVGFCDTFDTDVRDGVVISGASVQGQLLERRYDGDARRLDDELGAALRTAVPVARESREDKPYGKLDRYPVGTVTVLGSRPRLVFGVAYSRLGNDCVARSSTEELWLSLSRVWDAVYRHGQLDCVAVPLIGSGLSRLHGLDEESLLRLILLSFITHSRERVICRELRVVLRPAELERVDLAEVAAFLGVLAAADSGGTG</sequence>
<feature type="domain" description="Thoeris protein ThsA Macro" evidence="3">
    <location>
        <begin position="112"/>
        <end position="297"/>
    </location>
</feature>
<keyword evidence="5" id="KW-1185">Reference proteome</keyword>
<feature type="transmembrane region" description="Helical" evidence="2">
    <location>
        <begin position="71"/>
        <end position="93"/>
    </location>
</feature>
<feature type="transmembrane region" description="Helical" evidence="2">
    <location>
        <begin position="46"/>
        <end position="65"/>
    </location>
</feature>